<feature type="domain" description="Hint" evidence="4">
    <location>
        <begin position="2993"/>
        <end position="3088"/>
    </location>
</feature>
<feature type="compositionally biased region" description="Basic and acidic residues" evidence="2">
    <location>
        <begin position="2688"/>
        <end position="2703"/>
    </location>
</feature>
<dbReference type="Pfam" id="PF13385">
    <property type="entry name" value="Laminin_G_3"/>
    <property type="match status" value="1"/>
</dbReference>
<dbReference type="Gene3D" id="2.180.10.10">
    <property type="entry name" value="RHS repeat-associated core"/>
    <property type="match status" value="4"/>
</dbReference>
<dbReference type="Gene3D" id="2.60.120.200">
    <property type="match status" value="1"/>
</dbReference>
<dbReference type="CDD" id="cd00081">
    <property type="entry name" value="Hint"/>
    <property type="match status" value="1"/>
</dbReference>
<dbReference type="InterPro" id="IPR003587">
    <property type="entry name" value="Hint_dom_N"/>
</dbReference>
<feature type="region of interest" description="Disordered" evidence="2">
    <location>
        <begin position="1303"/>
        <end position="1330"/>
    </location>
</feature>
<dbReference type="SUPFAM" id="SSF51294">
    <property type="entry name" value="Hedgehog/intein (Hint) domain"/>
    <property type="match status" value="1"/>
</dbReference>
<dbReference type="InterPro" id="IPR036844">
    <property type="entry name" value="Hint_dom_sf"/>
</dbReference>
<dbReference type="InterPro" id="IPR045351">
    <property type="entry name" value="DUF6531"/>
</dbReference>
<feature type="region of interest" description="Disordered" evidence="2">
    <location>
        <begin position="175"/>
        <end position="195"/>
    </location>
</feature>
<dbReference type="InterPro" id="IPR056823">
    <property type="entry name" value="TEN-like_YD-shell"/>
</dbReference>
<evidence type="ECO:0000256" key="3">
    <source>
        <dbReference type="SAM" id="SignalP"/>
    </source>
</evidence>
<dbReference type="PROSITE" id="PS50818">
    <property type="entry name" value="INTEIN_C_TER"/>
    <property type="match status" value="1"/>
</dbReference>
<feature type="region of interest" description="Disordered" evidence="2">
    <location>
        <begin position="2688"/>
        <end position="2723"/>
    </location>
</feature>
<dbReference type="InterPro" id="IPR006530">
    <property type="entry name" value="YD"/>
</dbReference>
<feature type="region of interest" description="Disordered" evidence="2">
    <location>
        <begin position="45"/>
        <end position="125"/>
    </location>
</feature>
<feature type="region of interest" description="Disordered" evidence="2">
    <location>
        <begin position="1410"/>
        <end position="1444"/>
    </location>
</feature>
<dbReference type="NCBIfam" id="TIGR03696">
    <property type="entry name" value="Rhs_assc_core"/>
    <property type="match status" value="1"/>
</dbReference>
<dbReference type="Pfam" id="PF07591">
    <property type="entry name" value="PT-HINT"/>
    <property type="match status" value="1"/>
</dbReference>
<gene>
    <name evidence="5" type="ORF">EV643_10945</name>
</gene>
<keyword evidence="1" id="KW-0677">Repeat</keyword>
<feature type="compositionally biased region" description="Polar residues" evidence="2">
    <location>
        <begin position="183"/>
        <end position="195"/>
    </location>
</feature>
<feature type="region of interest" description="Disordered" evidence="2">
    <location>
        <begin position="2748"/>
        <end position="2787"/>
    </location>
</feature>
<feature type="compositionally biased region" description="Basic and acidic residues" evidence="2">
    <location>
        <begin position="50"/>
        <end position="65"/>
    </location>
</feature>
<sequence>MAGSLSRARKRAIFLRWLSKGLAFALVAAVPLTAADYGTAAADLTAAGKPPDHRAQPAPEQREGSADGQPQVIGENVNKTVPTSLKGRYPDLNLGTSVPKATNATRPLSEPAKPVTGFDSRTSRELPAKRDRYKTTYANADGTETTVVSTTPSNYRLANGSWAPVRTTLSRQDLVSGDGWRSTGDSVTSSLSTQVTPDRPVAELTLAGGEKVGWGVLNGTSVSGKTKGANTVEYSGFAPGADLELTVEPGGIKETVVLRSKASARSYVFPLHLQGLKAELRGQDIALIDAQGNEKASIPAGFMVDGKSATSSGVNYSLIDSPTGQALRVELDNRWLDDPARAYPVRVDPTVKEVKFTEALTVRDSGSYLGTSDFMVGRRAGNRSAAYLRFVMPTELRYHTVYGAQLQVNSYSAPSCTPRPVTVYPVTASWTASTSLTYPGPTVGAALTSKSFAQGFIASGSTTTKCKPVPTSFNLGAAGAALVQRWVDDAAANKGLSLRAPVTDDSSWKEFAGVGTENPPKLFITHTPYNAKYTITGAPNPPVLQNQDGKVKITVKNLSAEAWAPSQYYLKTVVTDMSNRQLYQYRGANLPTTLPRGASVTLDALVKAMSAGTGSKQYRVYFTMVRVGGPDFSMEQVKPASIAIEVRNLPPVVDQLSPDNGYRTQTLTPQLWGRAFDIDAPTSGITYSFEVCEKTSAGTYVGCFSSAYQSASNWDIPAAKLSWNKEYAWRLSAKDTNGAVTVSPPAPQRMALLTEVPQPAITARLANAPYGSGDRPFDPNLGNHLTSAVDVSVPVAGPELDVVRTYNSLDPRRTGVFGAGWSSKYDLKLVVEPEGSVLATYPDGQQVRFGKNPDGTYVGPSGRQAQLTFDSSVSNWLLKDGNANTYTFSLSGKLNQIKGRWGKPMLFEYGGDGKLTKVTSQQGNNRALTFTWNGTHIASVSTAAVDGAPLKVTYNYTGDLLTSVCAPDGKCTTYGSAQGSHYRSAVIDSQPASYYRLNDEDGPAQSQVTLNFGKDNGAYQGVTRNVTGGIAGSSDTATTFTGATAPSYVSLPNGAIRRDRGQSIELWFKILGKGLVNPLIGYQNKAIDQASTTGMPILYVGSDGLLRGQFWNGAAAPISTVSPVDEGNWHHVVLSSTGSAQTLYLDGAVVGTSTGRNVDHANMVVNQVGAAYAVAPGAWPGWGTALRQYLKGSIDEVAVYSRPLSAAVVASHYQLGKNPSDQLTSVTQPSGKVISSAAYDTSTERVKEFTDDDGGLWKISAPELTGGASDLRRTVEVRDPADRRYFYEYDGIGGWLLRSGVPNGLGTREEDLPPAPTPTPSPTTCSTPDPGDPEFCIVTPGSGSQDPIFDWHALDGIAVRSFEYDKAGQLLKTTNEVGETVTLGYDAKGNNTSQTTCRSGSTDCRTSYETFPTTGLTDPLDPRWGLPTESRDGRASGPTDNTFKTTYTYVPQGELSTQTSTDAGTIENTYTNGSEVGPTGVMPSGLVRTTKDARGAVTTYSYHSTGQLAKITTPTGLSTSFTYDAVGRKISQTQVSDSQPAGVTTTFTYDTASRLSTTTGPVTTDKVTGAKHQQKVTLTYDDDGNLVTQETVDLQAGGEPRRTTYSFDDRNRLERQTDAAGNEVSYEYDAFGNRTAMTDAGGNRYEYAYTARNMIAEVRLRDPDGTGDSAYKVMRSFGYDQTGRVVRETDTMGRTVQYLYYGDGLLKSKILKEFHNPDGSKRDFVLETNTYDGAGNLLTQVTDNGKNTISYTRDGAGRVKTSTVDPGGLNRTTAMTYDLGGKVLSTVETGEYSNTHWLVSGQQRKTTFGYDTAGRQTSQTQWLDATRGLTTSWTYDQRSLQTSATSPRGNESGAVKADFTSTYGYDELGRQDVVTQPKVQVEEDGQPAVAASPVVQVGYDAYGMAVSTKDALGNVGRTTFDKLGLPIETTGPTYTPPGGTAITPNVRSEYDANGNILKITDARGNETKFGYDRQNRLVRKDQPVGTNADRAVWSYEYTGNGDLKTVIDPLGGRSESTYDDLDRVITTTQVERKPVTDNFVTRFSYDDADRLVSTVSPTGATSTTTYDTLGQPTKVTDPASVVTQFGYDFLGRQVEQVDGLGRMTTAGYDLADRLLESTDLDAAQTQLRKTVYTFDADGNVLTAKPPVGGPTTYTYDALSRLVGQQEKVSATQSITTSLGYDAAGNQTRYTDGRGNSTYTTVNSLGLTESVIEPSTVAHPAAADRTWTTSYDAVGNAVRLAEPGGVTRVRTFDAAGRLTDEAGSGTGVQAAARKIGYDALGRVTSINSVGADNTYTYNDRGQVLTSTGPSGSASFSFNADGALVQRADASGTADFGYTQGRLTSITDSVTRTAQTVGYDNAGAPKTIGYGLGRTRTFEYDDLGRLKSDGLKNSAGTTVSSVTYSFDLDDRLAGKTTTGVQGAGANTYTYDDAGRLKTWTGAGKTTSYGWDDAGNRTQVDGTTARYDERNRLVTDGSADYSYSARGTLTSKTTGSTTESTKFDAFDRAIEQGGRAYQYDGADRPVTGGGTTMQYAGFSDEVVADGTQLYGHGVSDNVISLAQGQTERLLLSDGRTDITGGFDPTDAALTGLPDSRTYDPFGKELSTGGLKYGVGYQSDWSDPATGNVNMGARWYDPDSGTFTSRDTISYSGGSSTTANKYLYGNANPLTNYDPTGNYAVDPYGQVKQVCKDVPNKNDGRGHKRSGDGFNATHASYSTSSGGGTHVKCTWTGGTIGKDDCEYGPCPIDPPKVPPCPKKPCPKPVDPPDDRDDPTPTPTQHPRPKPKPVDPAIKARNQLENNVKNNPRPNAAGVAVPLISQGNPTGGGTSQNMINDTRGQIDQIYQQAVQSVGPVVQNAPPPFNPFPDPFQKSNYGGPKKHTGFFEGLKAGWEDNKKLFGGAAKFLWENKSEIGHAALDVVGLIPVVGEVADLANAGWYAAEGDYVNAALSAASAIPVAGYAATAAKGARYVNKGIKAGKDARTLGKTAERAGLPSCKCFPAGTTVDTAAGAKPIEQIKVGDRVWARDQITGKSRLQKVTSLFRKQTNELLTIKLAGGGEVPVTSEHPFYTPDRGWLESGDLKPGDKLLQRDGKTAVVAAITHSPITTTVYNFSVENDHNYYVGPSSLLVHNCPPPPITVDRHGNLTNGKFTLSEQMVKHTGGVPGKSIFLFHVNSGKAVLDAAAYADAYKLWNKAGTKAKVYVENGPVGVLGRTGELTDWINVYRDPKSNFVHGSPGSPR</sequence>
<dbReference type="InterPro" id="IPR006141">
    <property type="entry name" value="Intein_N"/>
</dbReference>
<dbReference type="GO" id="GO:0016539">
    <property type="term" value="P:intein-mediated protein splicing"/>
    <property type="evidence" value="ECO:0007669"/>
    <property type="project" value="InterPro"/>
</dbReference>
<dbReference type="Pfam" id="PF25023">
    <property type="entry name" value="TEN_YD-shell"/>
    <property type="match status" value="2"/>
</dbReference>
<evidence type="ECO:0000256" key="1">
    <source>
        <dbReference type="ARBA" id="ARBA00022737"/>
    </source>
</evidence>
<organism evidence="5 6">
    <name type="scientific">Kribbella caucasensis</name>
    <dbReference type="NCBI Taxonomy" id="2512215"/>
    <lineage>
        <taxon>Bacteria</taxon>
        <taxon>Bacillati</taxon>
        <taxon>Actinomycetota</taxon>
        <taxon>Actinomycetes</taxon>
        <taxon>Propionibacteriales</taxon>
        <taxon>Kribbellaceae</taxon>
        <taxon>Kribbella</taxon>
    </lineage>
</organism>
<dbReference type="NCBIfam" id="TIGR01443">
    <property type="entry name" value="intein_Cterm"/>
    <property type="match status" value="1"/>
</dbReference>
<feature type="compositionally biased region" description="Pro residues" evidence="2">
    <location>
        <begin position="2748"/>
        <end position="2761"/>
    </location>
</feature>
<dbReference type="Pfam" id="PF05593">
    <property type="entry name" value="RHS_repeat"/>
    <property type="match status" value="4"/>
</dbReference>
<dbReference type="InterPro" id="IPR050708">
    <property type="entry name" value="T6SS_VgrG/RHS"/>
</dbReference>
<dbReference type="EMBL" id="SNWQ01000009">
    <property type="protein sequence ID" value="TDO47154.1"/>
    <property type="molecule type" value="Genomic_DNA"/>
</dbReference>
<proteinExistence type="predicted"/>
<dbReference type="OrthoDB" id="3795228at2"/>
<reference evidence="5 6" key="1">
    <citation type="submission" date="2019-03" db="EMBL/GenBank/DDBJ databases">
        <title>Genomic Encyclopedia of Type Strains, Phase III (KMG-III): the genomes of soil and plant-associated and newly described type strains.</title>
        <authorList>
            <person name="Whitman W."/>
        </authorList>
    </citation>
    <scope>NUCLEOTIDE SEQUENCE [LARGE SCALE GENOMIC DNA]</scope>
    <source>
        <strain evidence="5 6">VKM Ac-2527</strain>
    </source>
</reference>
<dbReference type="SMART" id="SM00306">
    <property type="entry name" value="HintN"/>
    <property type="match status" value="1"/>
</dbReference>
<dbReference type="InterPro" id="IPR013320">
    <property type="entry name" value="ConA-like_dom_sf"/>
</dbReference>
<keyword evidence="3" id="KW-0732">Signal</keyword>
<feature type="compositionally biased region" description="Polar residues" evidence="2">
    <location>
        <begin position="94"/>
        <end position="106"/>
    </location>
</feature>
<dbReference type="SUPFAM" id="SSF49899">
    <property type="entry name" value="Concanavalin A-like lectins/glucanases"/>
    <property type="match status" value="1"/>
</dbReference>
<dbReference type="Proteomes" id="UP000295388">
    <property type="component" value="Unassembled WGS sequence"/>
</dbReference>
<feature type="chain" id="PRO_5020892546" evidence="3">
    <location>
        <begin position="35"/>
        <end position="3237"/>
    </location>
</feature>
<evidence type="ECO:0000313" key="5">
    <source>
        <dbReference type="EMBL" id="TDO47154.1"/>
    </source>
</evidence>
<dbReference type="CDD" id="cd20745">
    <property type="entry name" value="FIX_RhsA_AHH_HNH-like"/>
    <property type="match status" value="1"/>
</dbReference>
<dbReference type="PANTHER" id="PTHR32305">
    <property type="match status" value="1"/>
</dbReference>
<name>A0A4R6KCM2_9ACTN</name>
<protein>
    <submittedName>
        <fullName evidence="5">Intein/intein/RHS repeat-associated protein</fullName>
    </submittedName>
</protein>
<dbReference type="NCBIfam" id="TIGR01643">
    <property type="entry name" value="YD_repeat_2x"/>
    <property type="match status" value="5"/>
</dbReference>
<keyword evidence="6" id="KW-1185">Reference proteome</keyword>
<feature type="signal peptide" evidence="3">
    <location>
        <begin position="1"/>
        <end position="34"/>
    </location>
</feature>
<dbReference type="Pfam" id="PF20148">
    <property type="entry name" value="DUF6531"/>
    <property type="match status" value="1"/>
</dbReference>
<accession>A0A4R6KCM2</accession>
<dbReference type="PROSITE" id="PS50817">
    <property type="entry name" value="INTEIN_N_TER"/>
    <property type="match status" value="1"/>
</dbReference>
<comment type="caution">
    <text evidence="5">The sequence shown here is derived from an EMBL/GenBank/DDBJ whole genome shotgun (WGS) entry which is preliminary data.</text>
</comment>
<evidence type="ECO:0000313" key="6">
    <source>
        <dbReference type="Proteomes" id="UP000295388"/>
    </source>
</evidence>
<dbReference type="InterPro" id="IPR030934">
    <property type="entry name" value="Intein_C"/>
</dbReference>
<dbReference type="Gene3D" id="2.170.16.10">
    <property type="entry name" value="Hedgehog/Intein (Hint) domain"/>
    <property type="match status" value="1"/>
</dbReference>
<dbReference type="InterPro" id="IPR031325">
    <property type="entry name" value="RHS_repeat"/>
</dbReference>
<evidence type="ECO:0000256" key="2">
    <source>
        <dbReference type="SAM" id="MobiDB-lite"/>
    </source>
</evidence>
<evidence type="ECO:0000259" key="4">
    <source>
        <dbReference type="SMART" id="SM00306"/>
    </source>
</evidence>
<dbReference type="PANTHER" id="PTHR32305:SF15">
    <property type="entry name" value="PROTEIN RHSA-RELATED"/>
    <property type="match status" value="1"/>
</dbReference>
<dbReference type="InterPro" id="IPR022385">
    <property type="entry name" value="Rhs_assc_core"/>
</dbReference>